<dbReference type="AlphaFoldDB" id="A0A9Q1C7Y4"/>
<gene>
    <name evidence="2" type="ORF">HOLleu_13954</name>
</gene>
<dbReference type="Proteomes" id="UP001152320">
    <property type="component" value="Chromosome 6"/>
</dbReference>
<evidence type="ECO:0000313" key="2">
    <source>
        <dbReference type="EMBL" id="KAJ8039830.1"/>
    </source>
</evidence>
<evidence type="ECO:0000256" key="1">
    <source>
        <dbReference type="SAM" id="MobiDB-lite"/>
    </source>
</evidence>
<accession>A0A9Q1C7Y4</accession>
<evidence type="ECO:0000313" key="3">
    <source>
        <dbReference type="Proteomes" id="UP001152320"/>
    </source>
</evidence>
<feature type="compositionally biased region" description="Basic residues" evidence="1">
    <location>
        <begin position="118"/>
        <end position="129"/>
    </location>
</feature>
<protein>
    <submittedName>
        <fullName evidence="2">Uncharacterized protein</fullName>
    </submittedName>
</protein>
<sequence>MKYSSSLLLIAEVLSRSLRQPSNDISRKEASTLISLLGPLSRRVFDQFARVSAKTVSDRREIIVESMRLSQEGIKRRFRELPILGEDIFAGQFESMLQSEAKRKKDLQKANLSNPRFTSRRSPVRRPFRSGKDTRGKRQPSFQGSSRSSIQPNRSRQPALTFQSRPRTRGSSRGATSSRGRSFSKP</sequence>
<feature type="region of interest" description="Disordered" evidence="1">
    <location>
        <begin position="100"/>
        <end position="186"/>
    </location>
</feature>
<dbReference type="EMBL" id="JAIZAY010000006">
    <property type="protein sequence ID" value="KAJ8039830.1"/>
    <property type="molecule type" value="Genomic_DNA"/>
</dbReference>
<dbReference type="OrthoDB" id="10569079at2759"/>
<organism evidence="2 3">
    <name type="scientific">Holothuria leucospilota</name>
    <name type="common">Black long sea cucumber</name>
    <name type="synonym">Mertensiothuria leucospilota</name>
    <dbReference type="NCBI Taxonomy" id="206669"/>
    <lineage>
        <taxon>Eukaryota</taxon>
        <taxon>Metazoa</taxon>
        <taxon>Echinodermata</taxon>
        <taxon>Eleutherozoa</taxon>
        <taxon>Echinozoa</taxon>
        <taxon>Holothuroidea</taxon>
        <taxon>Aspidochirotacea</taxon>
        <taxon>Aspidochirotida</taxon>
        <taxon>Holothuriidae</taxon>
        <taxon>Holothuria</taxon>
    </lineage>
</organism>
<name>A0A9Q1C7Y4_HOLLE</name>
<feature type="compositionally biased region" description="Polar residues" evidence="1">
    <location>
        <begin position="140"/>
        <end position="163"/>
    </location>
</feature>
<keyword evidence="3" id="KW-1185">Reference proteome</keyword>
<proteinExistence type="predicted"/>
<reference evidence="2" key="1">
    <citation type="submission" date="2021-10" db="EMBL/GenBank/DDBJ databases">
        <title>Tropical sea cucumber genome reveals ecological adaptation and Cuvierian tubules defense mechanism.</title>
        <authorList>
            <person name="Chen T."/>
        </authorList>
    </citation>
    <scope>NUCLEOTIDE SEQUENCE</scope>
    <source>
        <strain evidence="2">Nanhai2018</strain>
        <tissue evidence="2">Muscle</tissue>
    </source>
</reference>
<comment type="caution">
    <text evidence="2">The sequence shown here is derived from an EMBL/GenBank/DDBJ whole genome shotgun (WGS) entry which is preliminary data.</text>
</comment>
<feature type="compositionally biased region" description="Low complexity" evidence="1">
    <location>
        <begin position="169"/>
        <end position="186"/>
    </location>
</feature>